<comment type="cofactor">
    <cofactor evidence="4">
        <name>Zn(2+)</name>
        <dbReference type="ChEBI" id="CHEBI:29105"/>
    </cofactor>
    <text evidence="4">Binds 1 zinc ion per subunit.</text>
</comment>
<dbReference type="GO" id="GO:0005576">
    <property type="term" value="C:extracellular region"/>
    <property type="evidence" value="ECO:0007669"/>
    <property type="project" value="TreeGrafter"/>
</dbReference>
<dbReference type="GO" id="GO:0046872">
    <property type="term" value="F:metal ion binding"/>
    <property type="evidence" value="ECO:0007669"/>
    <property type="project" value="UniProtKB-KW"/>
</dbReference>
<evidence type="ECO:0000256" key="2">
    <source>
        <dbReference type="ARBA" id="ARBA00022801"/>
    </source>
</evidence>
<gene>
    <name evidence="10" type="ORF">SAMD00023353_5300580</name>
</gene>
<dbReference type="AlphaFoldDB" id="A0A1W2TRS6"/>
<comment type="catalytic activity">
    <reaction evidence="5">
        <text>an N-acylsphing-4-enine + H2O = sphing-4-enine + a fatty acid</text>
        <dbReference type="Rhea" id="RHEA:20856"/>
        <dbReference type="ChEBI" id="CHEBI:15377"/>
        <dbReference type="ChEBI" id="CHEBI:28868"/>
        <dbReference type="ChEBI" id="CHEBI:52639"/>
        <dbReference type="ChEBI" id="CHEBI:57756"/>
        <dbReference type="EC" id="3.5.1.23"/>
    </reaction>
</comment>
<dbReference type="EC" id="3.5.1.23" evidence="5"/>
<keyword evidence="7" id="KW-0472">Membrane</keyword>
<organism evidence="10">
    <name type="scientific">Rosellinia necatrix</name>
    <name type="common">White root-rot fungus</name>
    <dbReference type="NCBI Taxonomy" id="77044"/>
    <lineage>
        <taxon>Eukaryota</taxon>
        <taxon>Fungi</taxon>
        <taxon>Dikarya</taxon>
        <taxon>Ascomycota</taxon>
        <taxon>Pezizomycotina</taxon>
        <taxon>Sordariomycetes</taxon>
        <taxon>Xylariomycetidae</taxon>
        <taxon>Xylariales</taxon>
        <taxon>Xylariaceae</taxon>
        <taxon>Rosellinia</taxon>
    </lineage>
</organism>
<dbReference type="Gene3D" id="2.60.40.2300">
    <property type="entry name" value="Neutral/alkaline non-lysosomal ceramidase, C-terminal domain"/>
    <property type="match status" value="1"/>
</dbReference>
<keyword evidence="4" id="KW-0862">Zinc</keyword>
<feature type="region of interest" description="Disordered" evidence="6">
    <location>
        <begin position="1"/>
        <end position="30"/>
    </location>
</feature>
<dbReference type="GO" id="GO:0042759">
    <property type="term" value="P:long-chain fatty acid biosynthetic process"/>
    <property type="evidence" value="ECO:0007669"/>
    <property type="project" value="TreeGrafter"/>
</dbReference>
<keyword evidence="5" id="KW-0443">Lipid metabolism</keyword>
<name>A0A1W2TRS6_ROSNE</name>
<feature type="binding site" evidence="4">
    <location>
        <position position="302"/>
    </location>
    <ligand>
        <name>Zn(2+)</name>
        <dbReference type="ChEBI" id="CHEBI:29105"/>
    </ligand>
</feature>
<feature type="compositionally biased region" description="Basic residues" evidence="6">
    <location>
        <begin position="21"/>
        <end position="30"/>
    </location>
</feature>
<feature type="binding site" evidence="4">
    <location>
        <position position="549"/>
    </location>
    <ligand>
        <name>Zn(2+)</name>
        <dbReference type="ChEBI" id="CHEBI:29105"/>
    </ligand>
</feature>
<feature type="domain" description="Neutral/alkaline non-lysosomal ceramidase C-terminal" evidence="9">
    <location>
        <begin position="751"/>
        <end position="824"/>
    </location>
</feature>
<accession>A0A1W2TRS6</accession>
<keyword evidence="5" id="KW-0746">Sphingolipid metabolism</keyword>
<feature type="binding site" evidence="4">
    <location>
        <position position="186"/>
    </location>
    <ligand>
        <name>Zn(2+)</name>
        <dbReference type="ChEBI" id="CHEBI:29105"/>
    </ligand>
</feature>
<feature type="region of interest" description="Disordered" evidence="6">
    <location>
        <begin position="723"/>
        <end position="747"/>
    </location>
</feature>
<keyword evidence="7" id="KW-1133">Transmembrane helix</keyword>
<dbReference type="OrthoDB" id="191371at2759"/>
<evidence type="ECO:0000259" key="9">
    <source>
        <dbReference type="Pfam" id="PF17048"/>
    </source>
</evidence>
<evidence type="ECO:0000256" key="1">
    <source>
        <dbReference type="ARBA" id="ARBA00009835"/>
    </source>
</evidence>
<evidence type="ECO:0000313" key="10">
    <source>
        <dbReference type="EMBL" id="GAP91185.1"/>
    </source>
</evidence>
<dbReference type="InterPro" id="IPR006823">
    <property type="entry name" value="Ceramidase_alk"/>
</dbReference>
<dbReference type="InterPro" id="IPR031329">
    <property type="entry name" value="NEUT/ALK_ceramidase_N"/>
</dbReference>
<feature type="active site" description="Nucleophile" evidence="3">
    <location>
        <position position="352"/>
    </location>
</feature>
<keyword evidence="7" id="KW-0812">Transmembrane</keyword>
<evidence type="ECO:0000259" key="8">
    <source>
        <dbReference type="Pfam" id="PF04734"/>
    </source>
</evidence>
<dbReference type="GO" id="GO:0016020">
    <property type="term" value="C:membrane"/>
    <property type="evidence" value="ECO:0007669"/>
    <property type="project" value="GOC"/>
</dbReference>
<dbReference type="GO" id="GO:0017040">
    <property type="term" value="F:N-acylsphingosine amidohydrolase activity"/>
    <property type="evidence" value="ECO:0007669"/>
    <property type="project" value="UniProtKB-UniRule"/>
</dbReference>
<dbReference type="Proteomes" id="UP000054516">
    <property type="component" value="Unassembled WGS sequence"/>
</dbReference>
<feature type="region of interest" description="Disordered" evidence="6">
    <location>
        <begin position="632"/>
        <end position="654"/>
    </location>
</feature>
<comment type="similarity">
    <text evidence="1 5">Belongs to the neutral ceramidase family.</text>
</comment>
<dbReference type="Pfam" id="PF04734">
    <property type="entry name" value="Ceramidase_alk"/>
    <property type="match status" value="1"/>
</dbReference>
<reference evidence="10" key="1">
    <citation type="submission" date="2016-03" db="EMBL/GenBank/DDBJ databases">
        <title>Draft genome sequence of Rosellinia necatrix.</title>
        <authorList>
            <person name="Kanematsu S."/>
        </authorList>
    </citation>
    <scope>NUCLEOTIDE SEQUENCE [LARGE SCALE GENOMIC DNA]</scope>
    <source>
        <strain evidence="10">W97</strain>
    </source>
</reference>
<dbReference type="PANTHER" id="PTHR12670">
    <property type="entry name" value="CERAMIDASE"/>
    <property type="match status" value="1"/>
</dbReference>
<feature type="domain" description="Neutral/alkaline non-lysosomal ceramidase N-terminal" evidence="8">
    <location>
        <begin position="91"/>
        <end position="622"/>
    </location>
</feature>
<protein>
    <recommendedName>
        <fullName evidence="5">Neutral ceramidase</fullName>
        <ecNumber evidence="5">3.5.1.23</ecNumber>
    </recommendedName>
</protein>
<evidence type="ECO:0000313" key="11">
    <source>
        <dbReference type="Proteomes" id="UP000054516"/>
    </source>
</evidence>
<dbReference type="Pfam" id="PF17048">
    <property type="entry name" value="Ceramidse_alk_C"/>
    <property type="match status" value="2"/>
</dbReference>
<keyword evidence="4" id="KW-0479">Metal-binding</keyword>
<keyword evidence="11" id="KW-1185">Reference proteome</keyword>
<evidence type="ECO:0000256" key="6">
    <source>
        <dbReference type="SAM" id="MobiDB-lite"/>
    </source>
</evidence>
<evidence type="ECO:0000256" key="3">
    <source>
        <dbReference type="PIRSR" id="PIRSR606823-1"/>
    </source>
</evidence>
<dbReference type="InterPro" id="IPR031331">
    <property type="entry name" value="NEUT/ALK_ceramidase_C"/>
</dbReference>
<dbReference type="InterPro" id="IPR038445">
    <property type="entry name" value="NCDase_C_sf"/>
</dbReference>
<dbReference type="GO" id="GO:0046512">
    <property type="term" value="P:sphingosine biosynthetic process"/>
    <property type="evidence" value="ECO:0007669"/>
    <property type="project" value="TreeGrafter"/>
</dbReference>
<dbReference type="OMA" id="GTTVQTC"/>
<feature type="binding site" evidence="4">
    <location>
        <position position="593"/>
    </location>
    <ligand>
        <name>Zn(2+)</name>
        <dbReference type="ChEBI" id="CHEBI:29105"/>
    </ligand>
</feature>
<evidence type="ECO:0000256" key="5">
    <source>
        <dbReference type="RuleBase" id="RU366019"/>
    </source>
</evidence>
<evidence type="ECO:0000256" key="4">
    <source>
        <dbReference type="PIRSR" id="PIRSR606823-2"/>
    </source>
</evidence>
<keyword evidence="2 5" id="KW-0378">Hydrolase</keyword>
<evidence type="ECO:0000256" key="7">
    <source>
        <dbReference type="SAM" id="Phobius"/>
    </source>
</evidence>
<dbReference type="GO" id="GO:0046514">
    <property type="term" value="P:ceramide catabolic process"/>
    <property type="evidence" value="ECO:0007669"/>
    <property type="project" value="InterPro"/>
</dbReference>
<proteinExistence type="inferred from homology"/>
<dbReference type="PANTHER" id="PTHR12670:SF1">
    <property type="entry name" value="NEUTRAL CERAMIDASE"/>
    <property type="match status" value="1"/>
</dbReference>
<sequence>MMEDMENEKKAGPSPPLPSPARHKSTARHKPTTRLTALLSAVLLASTLLFLLLIAAPHGVRHRLGLWLNDEASGSESESEWGPSGAEGDEYLLGVGKADITGPCVEINLMGYADPKQIGTGLRQRLYSRAFIVADPSSPADRFIYLVLDTQSGDTAVRYGILSGLRGLGPEYAYYGHHNVALTGTHSHSGPGAWLNYLLPQITSKGFDQQSYRAIVDGALLSIKRAHETLKPGHLSVGSTKVFGANINRSLFAYLANPEAERARYNVSSEDDGSVEKDLTLLKFQRSSDGKNIGVLTWFPTHGTSVLGNNTLISGDNKGVAAYLFEKSVQGDETAADGFVAGFSQANVGDTSPNVLGAWCEDGTGQMCSFENSTCSDGRSQKCHARGPFFRVDDEGTSSCFEIGRRQFEPARELYSKSNSSLSPIRGKWVKSFHTFHNMSNYHFKLPNGTEATTCPAALGYSFAAGTSDGPGAFDFTQHDGNPNTTSPVWKVVSNILKAPSEEQIACHDPKPILLDVGEVSTPYEWTPNIVDVQVFRVGQLIIVVSPGEATTMAGRRWKNAVSEEVEAQFADEKDSAPPVVVLGGPANSYTHYIATEEEYSIQRYEGASTLYGPHTLAAYINVTLSWIPSLGSSSNSQQPPRGPEPPDNSNRSLSFIPSVILDTPYFFKKFGDVVKDVDDAPYWKGEPITVKFVGANPRNNLRLEGSYAVVEKFILPPTPSASMNATARADPVDMDEVSEKRRRDEIDETSAPMWQAVRDDSDWHLVFRWRRVSELLGTSEVSITWETADPWAEAGKYRIRYFGDSKSLGGTITAFEGTSGTFDLVDRLNQGA</sequence>
<feature type="domain" description="Neutral/alkaline non-lysosomal ceramidase C-terminal" evidence="9">
    <location>
        <begin position="633"/>
        <end position="713"/>
    </location>
</feature>
<dbReference type="STRING" id="77044.A0A1W2TRS6"/>
<dbReference type="EMBL" id="DF977498">
    <property type="protein sequence ID" value="GAP91185.1"/>
    <property type="molecule type" value="Genomic_DNA"/>
</dbReference>
<feature type="transmembrane region" description="Helical" evidence="7">
    <location>
        <begin position="35"/>
        <end position="56"/>
    </location>
</feature>